<evidence type="ECO:0000313" key="3">
    <source>
        <dbReference type="Proteomes" id="UP000314294"/>
    </source>
</evidence>
<evidence type="ECO:0000313" key="2">
    <source>
        <dbReference type="EMBL" id="TNN41751.1"/>
    </source>
</evidence>
<gene>
    <name evidence="2" type="ORF">EYF80_048086</name>
</gene>
<protein>
    <submittedName>
        <fullName evidence="2">Uncharacterized protein</fullName>
    </submittedName>
</protein>
<accession>A0A4Z2FL51</accession>
<sequence>MSLQTSSTPPEWSWCQWGHRPRVAAQNPDDPGGQLLYPREDGAHRREAKSRRLRRTGAKLTRYFTQSSESLWLPSVEPWSRRGTTSVTNHTWDVFLRGFP</sequence>
<evidence type="ECO:0000256" key="1">
    <source>
        <dbReference type="SAM" id="MobiDB-lite"/>
    </source>
</evidence>
<organism evidence="2 3">
    <name type="scientific">Liparis tanakae</name>
    <name type="common">Tanaka's snailfish</name>
    <dbReference type="NCBI Taxonomy" id="230148"/>
    <lineage>
        <taxon>Eukaryota</taxon>
        <taxon>Metazoa</taxon>
        <taxon>Chordata</taxon>
        <taxon>Craniata</taxon>
        <taxon>Vertebrata</taxon>
        <taxon>Euteleostomi</taxon>
        <taxon>Actinopterygii</taxon>
        <taxon>Neopterygii</taxon>
        <taxon>Teleostei</taxon>
        <taxon>Neoteleostei</taxon>
        <taxon>Acanthomorphata</taxon>
        <taxon>Eupercaria</taxon>
        <taxon>Perciformes</taxon>
        <taxon>Cottioidei</taxon>
        <taxon>Cottales</taxon>
        <taxon>Liparidae</taxon>
        <taxon>Liparis</taxon>
    </lineage>
</organism>
<dbReference type="Proteomes" id="UP000314294">
    <property type="component" value="Unassembled WGS sequence"/>
</dbReference>
<keyword evidence="3" id="KW-1185">Reference proteome</keyword>
<comment type="caution">
    <text evidence="2">The sequence shown here is derived from an EMBL/GenBank/DDBJ whole genome shotgun (WGS) entry which is preliminary data.</text>
</comment>
<feature type="region of interest" description="Disordered" evidence="1">
    <location>
        <begin position="23"/>
        <end position="52"/>
    </location>
</feature>
<dbReference type="EMBL" id="SRLO01001083">
    <property type="protein sequence ID" value="TNN41751.1"/>
    <property type="molecule type" value="Genomic_DNA"/>
</dbReference>
<reference evidence="2 3" key="1">
    <citation type="submission" date="2019-03" db="EMBL/GenBank/DDBJ databases">
        <title>First draft genome of Liparis tanakae, snailfish: a comprehensive survey of snailfish specific genes.</title>
        <authorList>
            <person name="Kim W."/>
            <person name="Song I."/>
            <person name="Jeong J.-H."/>
            <person name="Kim D."/>
            <person name="Kim S."/>
            <person name="Ryu S."/>
            <person name="Song J.Y."/>
            <person name="Lee S.K."/>
        </authorList>
    </citation>
    <scope>NUCLEOTIDE SEQUENCE [LARGE SCALE GENOMIC DNA]</scope>
    <source>
        <tissue evidence="2">Muscle</tissue>
    </source>
</reference>
<name>A0A4Z2FL51_9TELE</name>
<proteinExistence type="predicted"/>
<dbReference type="AlphaFoldDB" id="A0A4Z2FL51"/>